<evidence type="ECO:0000313" key="1">
    <source>
        <dbReference type="EMBL" id="KKN54175.1"/>
    </source>
</evidence>
<dbReference type="AlphaFoldDB" id="A0A0F9RCA9"/>
<dbReference type="EMBL" id="LAZR01000940">
    <property type="protein sequence ID" value="KKN54175.1"/>
    <property type="molecule type" value="Genomic_DNA"/>
</dbReference>
<gene>
    <name evidence="1" type="ORF">LCGC14_0595240</name>
</gene>
<proteinExistence type="predicted"/>
<organism evidence="1">
    <name type="scientific">marine sediment metagenome</name>
    <dbReference type="NCBI Taxonomy" id="412755"/>
    <lineage>
        <taxon>unclassified sequences</taxon>
        <taxon>metagenomes</taxon>
        <taxon>ecological metagenomes</taxon>
    </lineage>
</organism>
<sequence length="353" mass="37645">MTTRTPDGLLLASDIRQTPGAAQAMVANADNSIDLPRVGTILAIHGQIAVNHDNDAAADTPEEDGLGRLITAINIRDGSTKSYFSTNDGRLLQYLTQFTEGRTAVWPSTLATVTGGGGARTENFNFIIDFQDTPTPGGNRGINPEAGIVTRENNITELKFQIRFGTFGNLSTAGDLTVNSITVTLTPIIVLSHTQSHARLLANGVAQPVFQTKTEADVVASGASGLEFNLPNGFLISKTLLIAVDGSNDRGTVDADIVSSIAYEDKLSGVTPFQTDWTNYRRSLQSSYFGDGTTFADWTNVALIDWAAIKGGNGLLRKGRQPGDDVLKFTGEAAGDLLLMHKGYVSYGRAFRG</sequence>
<name>A0A0F9RCA9_9ZZZZ</name>
<protein>
    <submittedName>
        <fullName evidence="1">Uncharacterized protein</fullName>
    </submittedName>
</protein>
<accession>A0A0F9RCA9</accession>
<reference evidence="1" key="1">
    <citation type="journal article" date="2015" name="Nature">
        <title>Complex archaea that bridge the gap between prokaryotes and eukaryotes.</title>
        <authorList>
            <person name="Spang A."/>
            <person name="Saw J.H."/>
            <person name="Jorgensen S.L."/>
            <person name="Zaremba-Niedzwiedzka K."/>
            <person name="Martijn J."/>
            <person name="Lind A.E."/>
            <person name="van Eijk R."/>
            <person name="Schleper C."/>
            <person name="Guy L."/>
            <person name="Ettema T.J."/>
        </authorList>
    </citation>
    <scope>NUCLEOTIDE SEQUENCE</scope>
</reference>
<comment type="caution">
    <text evidence="1">The sequence shown here is derived from an EMBL/GenBank/DDBJ whole genome shotgun (WGS) entry which is preliminary data.</text>
</comment>